<evidence type="ECO:0000313" key="2">
    <source>
        <dbReference type="Proteomes" id="UP001642487"/>
    </source>
</evidence>
<proteinExistence type="predicted"/>
<organism evidence="1 2">
    <name type="scientific">Citrullus colocynthis</name>
    <name type="common">colocynth</name>
    <dbReference type="NCBI Taxonomy" id="252529"/>
    <lineage>
        <taxon>Eukaryota</taxon>
        <taxon>Viridiplantae</taxon>
        <taxon>Streptophyta</taxon>
        <taxon>Embryophyta</taxon>
        <taxon>Tracheophyta</taxon>
        <taxon>Spermatophyta</taxon>
        <taxon>Magnoliopsida</taxon>
        <taxon>eudicotyledons</taxon>
        <taxon>Gunneridae</taxon>
        <taxon>Pentapetalae</taxon>
        <taxon>rosids</taxon>
        <taxon>fabids</taxon>
        <taxon>Cucurbitales</taxon>
        <taxon>Cucurbitaceae</taxon>
        <taxon>Benincaseae</taxon>
        <taxon>Citrullus</taxon>
    </lineage>
</organism>
<dbReference type="EMBL" id="OZ021736">
    <property type="protein sequence ID" value="CAK9316383.1"/>
    <property type="molecule type" value="Genomic_DNA"/>
</dbReference>
<reference evidence="1 2" key="1">
    <citation type="submission" date="2024-03" db="EMBL/GenBank/DDBJ databases">
        <authorList>
            <person name="Gkanogiannis A."/>
            <person name="Becerra Lopez-Lavalle L."/>
        </authorList>
    </citation>
    <scope>NUCLEOTIDE SEQUENCE [LARGE SCALE GENOMIC DNA]</scope>
</reference>
<protein>
    <submittedName>
        <fullName evidence="1">Uncharacterized protein</fullName>
    </submittedName>
</protein>
<dbReference type="Proteomes" id="UP001642487">
    <property type="component" value="Chromosome 2"/>
</dbReference>
<name>A0ABP0Y7E7_9ROSI</name>
<accession>A0ABP0Y7E7</accession>
<gene>
    <name evidence="1" type="ORF">CITCOLO1_LOCUS8244</name>
</gene>
<keyword evidence="2" id="KW-1185">Reference proteome</keyword>
<evidence type="ECO:0000313" key="1">
    <source>
        <dbReference type="EMBL" id="CAK9316383.1"/>
    </source>
</evidence>
<sequence length="96" mass="11302">MQKHILMYGAHTLLSMADSLFGLAIDGGSFGRRRTEYAFYRRSFDSVTKQNNPPPNNQQIRLIKMHFLPSSSQILNTFFFRRCWEFEDKKLKPLTI</sequence>